<organism evidence="3 4">
    <name type="scientific">Helicobacter acinonychis (strain Sheeba)</name>
    <dbReference type="NCBI Taxonomy" id="382638"/>
    <lineage>
        <taxon>Bacteria</taxon>
        <taxon>Pseudomonadati</taxon>
        <taxon>Campylobacterota</taxon>
        <taxon>Epsilonproteobacteria</taxon>
        <taxon>Campylobacterales</taxon>
        <taxon>Helicobacteraceae</taxon>
        <taxon>Helicobacter</taxon>
    </lineage>
</organism>
<name>Q17WR4_HELAH</name>
<sequence>MKIQFKKLAFVSLVVSGMLLGSVNASETQPKGDKNKSGETADSGKPKPPVVITPTPEKKLKIAN</sequence>
<accession>Q17WR4</accession>
<dbReference type="KEGG" id="hac:Hac_1151"/>
<dbReference type="HOGENOM" id="CLU_2861559_0_0_7"/>
<evidence type="ECO:0000256" key="2">
    <source>
        <dbReference type="SAM" id="SignalP"/>
    </source>
</evidence>
<protein>
    <submittedName>
        <fullName evidence="3">Outer membrane protein 18 1</fullName>
    </submittedName>
</protein>
<dbReference type="EMBL" id="AM260522">
    <property type="protein sequence ID" value="CAJ99912.1"/>
    <property type="molecule type" value="Genomic_DNA"/>
</dbReference>
<keyword evidence="2" id="KW-0732">Signal</keyword>
<dbReference type="BioCyc" id="HACI382638:HAC_RS04955-MONOMER"/>
<feature type="region of interest" description="Disordered" evidence="1">
    <location>
        <begin position="22"/>
        <end position="64"/>
    </location>
</feature>
<proteinExistence type="predicted"/>
<dbReference type="Proteomes" id="UP000000775">
    <property type="component" value="Chromosome"/>
</dbReference>
<feature type="chain" id="PRO_5004186635" evidence="2">
    <location>
        <begin position="26"/>
        <end position="64"/>
    </location>
</feature>
<reference evidence="3 4" key="1">
    <citation type="journal article" date="2006" name="PLoS Genet.">
        <title>Who ate whom? Adaptive Helicobacter genomic changes that accompanied a host jump from early humans to large felines.</title>
        <authorList>
            <person name="Eppinger M."/>
            <person name="Baar C."/>
            <person name="Linz B."/>
            <person name="Raddatz G."/>
            <person name="Lanz C."/>
            <person name="Keller H."/>
            <person name="Morelli G."/>
            <person name="Gressmann H."/>
            <person name="Achtman M."/>
            <person name="Schuster S.C."/>
        </authorList>
    </citation>
    <scope>NUCLEOTIDE SEQUENCE [LARGE SCALE GENOMIC DNA]</scope>
    <source>
        <strain evidence="3 4">Sheeba</strain>
    </source>
</reference>
<feature type="signal peptide" evidence="2">
    <location>
        <begin position="1"/>
        <end position="25"/>
    </location>
</feature>
<gene>
    <name evidence="3" type="primary">omp18 fragment 1</name>
    <name evidence="3" type="ordered locus">Hac_1151</name>
</gene>
<dbReference type="AlphaFoldDB" id="Q17WR4"/>
<dbReference type="STRING" id="382638.Hac_1151"/>
<evidence type="ECO:0000313" key="4">
    <source>
        <dbReference type="Proteomes" id="UP000000775"/>
    </source>
</evidence>
<dbReference type="RefSeq" id="WP_011578018.1">
    <property type="nucleotide sequence ID" value="NC_008229.1"/>
</dbReference>
<dbReference type="GeneID" id="31758504"/>
<keyword evidence="4" id="KW-1185">Reference proteome</keyword>
<evidence type="ECO:0000256" key="1">
    <source>
        <dbReference type="SAM" id="MobiDB-lite"/>
    </source>
</evidence>
<feature type="compositionally biased region" description="Basic and acidic residues" evidence="1">
    <location>
        <begin position="30"/>
        <end position="45"/>
    </location>
</feature>
<evidence type="ECO:0000313" key="3">
    <source>
        <dbReference type="EMBL" id="CAJ99912.1"/>
    </source>
</evidence>